<evidence type="ECO:0000313" key="2">
    <source>
        <dbReference type="Proteomes" id="UP000244005"/>
    </source>
</evidence>
<accession>A0A2R6XUY3</accession>
<sequence length="62" mass="6912">MKQSWNDETVFEDSWSNSHFRLSFELLGTSHLVFFLASGPSCGSLWIITGVCKGSVLFVSKP</sequence>
<dbReference type="EMBL" id="KZ772673">
    <property type="protein sequence ID" value="PTQ49927.1"/>
    <property type="molecule type" value="Genomic_DNA"/>
</dbReference>
<dbReference type="Proteomes" id="UP000244005">
    <property type="component" value="Unassembled WGS sequence"/>
</dbReference>
<evidence type="ECO:0000313" key="1">
    <source>
        <dbReference type="EMBL" id="PTQ49927.1"/>
    </source>
</evidence>
<name>A0A2R6XUY3_MARPO</name>
<dbReference type="AlphaFoldDB" id="A0A2R6XUY3"/>
<organism evidence="1 2">
    <name type="scientific">Marchantia polymorpha</name>
    <name type="common">Common liverwort</name>
    <name type="synonym">Marchantia aquatica</name>
    <dbReference type="NCBI Taxonomy" id="3197"/>
    <lineage>
        <taxon>Eukaryota</taxon>
        <taxon>Viridiplantae</taxon>
        <taxon>Streptophyta</taxon>
        <taxon>Embryophyta</taxon>
        <taxon>Marchantiophyta</taxon>
        <taxon>Marchantiopsida</taxon>
        <taxon>Marchantiidae</taxon>
        <taxon>Marchantiales</taxon>
        <taxon>Marchantiaceae</taxon>
        <taxon>Marchantia</taxon>
    </lineage>
</organism>
<keyword evidence="2" id="KW-1185">Reference proteome</keyword>
<reference evidence="2" key="1">
    <citation type="journal article" date="2017" name="Cell">
        <title>Insights into land plant evolution garnered from the Marchantia polymorpha genome.</title>
        <authorList>
            <person name="Bowman J.L."/>
            <person name="Kohchi T."/>
            <person name="Yamato K.T."/>
            <person name="Jenkins J."/>
            <person name="Shu S."/>
            <person name="Ishizaki K."/>
            <person name="Yamaoka S."/>
            <person name="Nishihama R."/>
            <person name="Nakamura Y."/>
            <person name="Berger F."/>
            <person name="Adam C."/>
            <person name="Aki S.S."/>
            <person name="Althoff F."/>
            <person name="Araki T."/>
            <person name="Arteaga-Vazquez M.A."/>
            <person name="Balasubrmanian S."/>
            <person name="Barry K."/>
            <person name="Bauer D."/>
            <person name="Boehm C.R."/>
            <person name="Briginshaw L."/>
            <person name="Caballero-Perez J."/>
            <person name="Catarino B."/>
            <person name="Chen F."/>
            <person name="Chiyoda S."/>
            <person name="Chovatia M."/>
            <person name="Davies K.M."/>
            <person name="Delmans M."/>
            <person name="Demura T."/>
            <person name="Dierschke T."/>
            <person name="Dolan L."/>
            <person name="Dorantes-Acosta A.E."/>
            <person name="Eklund D.M."/>
            <person name="Florent S.N."/>
            <person name="Flores-Sandoval E."/>
            <person name="Fujiyama A."/>
            <person name="Fukuzawa H."/>
            <person name="Galik B."/>
            <person name="Grimanelli D."/>
            <person name="Grimwood J."/>
            <person name="Grossniklaus U."/>
            <person name="Hamada T."/>
            <person name="Haseloff J."/>
            <person name="Hetherington A.J."/>
            <person name="Higo A."/>
            <person name="Hirakawa Y."/>
            <person name="Hundley H.N."/>
            <person name="Ikeda Y."/>
            <person name="Inoue K."/>
            <person name="Inoue S.I."/>
            <person name="Ishida S."/>
            <person name="Jia Q."/>
            <person name="Kakita M."/>
            <person name="Kanazawa T."/>
            <person name="Kawai Y."/>
            <person name="Kawashima T."/>
            <person name="Kennedy M."/>
            <person name="Kinose K."/>
            <person name="Kinoshita T."/>
            <person name="Kohara Y."/>
            <person name="Koide E."/>
            <person name="Komatsu K."/>
            <person name="Kopischke S."/>
            <person name="Kubo M."/>
            <person name="Kyozuka J."/>
            <person name="Lagercrantz U."/>
            <person name="Lin S.S."/>
            <person name="Lindquist E."/>
            <person name="Lipzen A.M."/>
            <person name="Lu C.W."/>
            <person name="De Luna E."/>
            <person name="Martienssen R.A."/>
            <person name="Minamino N."/>
            <person name="Mizutani M."/>
            <person name="Mizutani M."/>
            <person name="Mochizuki N."/>
            <person name="Monte I."/>
            <person name="Mosher R."/>
            <person name="Nagasaki H."/>
            <person name="Nakagami H."/>
            <person name="Naramoto S."/>
            <person name="Nishitani K."/>
            <person name="Ohtani M."/>
            <person name="Okamoto T."/>
            <person name="Okumura M."/>
            <person name="Phillips J."/>
            <person name="Pollak B."/>
            <person name="Reinders A."/>
            <person name="Rovekamp M."/>
            <person name="Sano R."/>
            <person name="Sawa S."/>
            <person name="Schmid M.W."/>
            <person name="Shirakawa M."/>
            <person name="Solano R."/>
            <person name="Spunde A."/>
            <person name="Suetsugu N."/>
            <person name="Sugano S."/>
            <person name="Sugiyama A."/>
            <person name="Sun R."/>
            <person name="Suzuki Y."/>
            <person name="Takenaka M."/>
            <person name="Takezawa D."/>
            <person name="Tomogane H."/>
            <person name="Tsuzuki M."/>
            <person name="Ueda T."/>
            <person name="Umeda M."/>
            <person name="Ward J.M."/>
            <person name="Watanabe Y."/>
            <person name="Yazaki K."/>
            <person name="Yokoyama R."/>
            <person name="Yoshitake Y."/>
            <person name="Yotsui I."/>
            <person name="Zachgo S."/>
            <person name="Schmutz J."/>
        </authorList>
    </citation>
    <scope>NUCLEOTIDE SEQUENCE [LARGE SCALE GENOMIC DNA]</scope>
    <source>
        <strain evidence="2">Tak-1</strain>
    </source>
</reference>
<protein>
    <submittedName>
        <fullName evidence="1">Uncharacterized protein</fullName>
    </submittedName>
</protein>
<proteinExistence type="predicted"/>
<gene>
    <name evidence="1" type="ORF">MARPO_0001s0013</name>
</gene>